<dbReference type="Proteomes" id="UP000308632">
    <property type="component" value="Unassembled WGS sequence"/>
</dbReference>
<accession>A0A4U5W630</accession>
<comment type="caution">
    <text evidence="1">The sequence shown here is derived from an EMBL/GenBank/DDBJ whole genome shotgun (WGS) entry which is preliminary data.</text>
</comment>
<reference evidence="1 2" key="1">
    <citation type="submission" date="2019-04" db="EMBL/GenBank/DDBJ databases">
        <title>Streptomyces lasaliensis sp.nov., an Actinomycete isolated from soil which produces the polyether antibiotic lasalocid.</title>
        <authorList>
            <person name="Erwin G."/>
            <person name="Haber C."/>
        </authorList>
    </citation>
    <scope>NUCLEOTIDE SEQUENCE [LARGE SCALE GENOMIC DNA]</scope>
    <source>
        <strain evidence="1 2">DSM 40089</strain>
    </source>
</reference>
<name>A0A4U5W630_STRGB</name>
<organism evidence="1 2">
    <name type="scientific">Streptomyces galbus</name>
    <dbReference type="NCBI Taxonomy" id="33898"/>
    <lineage>
        <taxon>Bacteria</taxon>
        <taxon>Bacillati</taxon>
        <taxon>Actinomycetota</taxon>
        <taxon>Actinomycetes</taxon>
        <taxon>Kitasatosporales</taxon>
        <taxon>Streptomycetaceae</taxon>
        <taxon>Streptomyces</taxon>
    </lineage>
</organism>
<dbReference type="AlphaFoldDB" id="A0A4U5W630"/>
<dbReference type="EMBL" id="SZPR01000043">
    <property type="protein sequence ID" value="TKS96030.1"/>
    <property type="molecule type" value="Genomic_DNA"/>
</dbReference>
<evidence type="ECO:0000313" key="2">
    <source>
        <dbReference type="Proteomes" id="UP000308632"/>
    </source>
</evidence>
<dbReference type="RefSeq" id="WP_137304441.1">
    <property type="nucleotide sequence ID" value="NZ_BMVD01000019.1"/>
</dbReference>
<protein>
    <submittedName>
        <fullName evidence="1">Uncharacterized protein</fullName>
    </submittedName>
</protein>
<gene>
    <name evidence="1" type="ORF">E4U92_34730</name>
</gene>
<evidence type="ECO:0000313" key="1">
    <source>
        <dbReference type="EMBL" id="TKS96030.1"/>
    </source>
</evidence>
<sequence>MQTLSSPTLAVLTKIAVMRLKSAIITGLLAADLDRFITEDSSKERLVQLTLMNARKAAQKGDKDAHRGLLAFAKELTGDFRHPDTHGPEGLLFQLRDALLADGYDLQWEDPTIRKPDGLFGRIEIDQGPIVYHIRPTEAPGAEMAQEITALEAQLDTAGYDVALNHYKQAIDNFNHHNYEASNGALRPMLEELILRVAHQHGYLGTQKGGAAVNWMVDQKKVVPESWGRLLQGAWDISHPEGAHPGRSSADEARFRMVLITGIARRLLQHAES</sequence>
<proteinExistence type="predicted"/>